<feature type="region of interest" description="Disordered" evidence="1">
    <location>
        <begin position="218"/>
        <end position="261"/>
    </location>
</feature>
<evidence type="ECO:0000313" key="2">
    <source>
        <dbReference type="Ensembl" id="ENSECRP00000018335.1"/>
    </source>
</evidence>
<accession>A0A8C4SLF5</accession>
<dbReference type="Proteomes" id="UP000694620">
    <property type="component" value="Chromosome 2"/>
</dbReference>
<dbReference type="GeneTree" id="ENSGT00390000012708"/>
<keyword evidence="3" id="KW-1185">Reference proteome</keyword>
<feature type="region of interest" description="Disordered" evidence="1">
    <location>
        <begin position="1"/>
        <end position="32"/>
    </location>
</feature>
<dbReference type="AlphaFoldDB" id="A0A8C4SLF5"/>
<dbReference type="PANTHER" id="PTHR14375">
    <property type="entry name" value="SIMILAR TO RIKEN CDNA 4931414P19"/>
    <property type="match status" value="1"/>
</dbReference>
<reference evidence="2" key="3">
    <citation type="submission" date="2025-09" db="UniProtKB">
        <authorList>
            <consortium name="Ensembl"/>
        </authorList>
    </citation>
    <scope>IDENTIFICATION</scope>
</reference>
<protein>
    <submittedName>
        <fullName evidence="2">Uncharacterized protein</fullName>
    </submittedName>
</protein>
<reference evidence="2" key="1">
    <citation type="submission" date="2021-06" db="EMBL/GenBank/DDBJ databases">
        <authorList>
            <consortium name="Wellcome Sanger Institute Data Sharing"/>
        </authorList>
    </citation>
    <scope>NUCLEOTIDE SEQUENCE [LARGE SCALE GENOMIC DNA]</scope>
</reference>
<reference evidence="2" key="2">
    <citation type="submission" date="2025-08" db="UniProtKB">
        <authorList>
            <consortium name="Ensembl"/>
        </authorList>
    </citation>
    <scope>IDENTIFICATION</scope>
</reference>
<gene>
    <name evidence="2" type="primary">LOC114645855</name>
</gene>
<evidence type="ECO:0000313" key="3">
    <source>
        <dbReference type="Proteomes" id="UP000694620"/>
    </source>
</evidence>
<sequence length="606" mass="65766">MSFSATILFTPPPVSGGGTGTGTSTTSTSVGLTPTVTPVSMTGHGAVVTSMEQLLHLIYQKVDLACTNAESALTLARQNHEILVQLQEDMNSLSKNPLLSRSMDSKVDVPCVTSEDSVSTTGQHRSLATAGIIPQRSCSYLSTLTTQGVDRASQTNQPQQSSKEVTQETFSTVSQSLPSIDSDLTSNSVQPSQPPCQAFSENCLPTCVAPSSSLLLLSSTSGSNTGQSPKTGSAVRPQPSGNRNSTSTTRSGNNSTTVGIQPVATCFNTSNKSGSVTSHEDVTKKGSQQSSLLLLNRPAFLGHTFSNPISIGTRGRKCAVVGDVPNHSQKREVTESAGSVCRLSTGSVGNSILGSQRANGLKMRKRRKRDVVLSKWVHDIHNHESNEKRFNGSESLHSAWNMSVVKFLVEKLKAALISSTHKYNDKELKGACVAYFLTKRREYRNALNPYQSLKEREEKKLRSRRYRLFAYRSSIIIQFPLADQQLWEGVTEELMSDEEDSPVEPGVWVARVPSFRSAQLSELICRINANSKHGLKPNRVYGPPSDRLPSKDVLRLPPELYCAGFDDDFDDSALGEAMIIGENGEYCSEILSPASGNVEVKLERDE</sequence>
<dbReference type="Ensembl" id="ENSECRT00000018706.1">
    <property type="protein sequence ID" value="ENSECRP00000018335.1"/>
    <property type="gene ID" value="ENSECRG00000012256.1"/>
</dbReference>
<dbReference type="InterPro" id="IPR028101">
    <property type="entry name" value="DUF4616"/>
</dbReference>
<feature type="compositionally biased region" description="Polar residues" evidence="1">
    <location>
        <begin position="149"/>
        <end position="191"/>
    </location>
</feature>
<dbReference type="Pfam" id="PF15394">
    <property type="entry name" value="DUF4616"/>
    <property type="match status" value="2"/>
</dbReference>
<feature type="compositionally biased region" description="Low complexity" evidence="1">
    <location>
        <begin position="240"/>
        <end position="257"/>
    </location>
</feature>
<feature type="region of interest" description="Disordered" evidence="1">
    <location>
        <begin position="149"/>
        <end position="194"/>
    </location>
</feature>
<feature type="compositionally biased region" description="Low complexity" evidence="1">
    <location>
        <begin position="22"/>
        <end position="32"/>
    </location>
</feature>
<organism evidence="2 3">
    <name type="scientific">Erpetoichthys calabaricus</name>
    <name type="common">Rope fish</name>
    <name type="synonym">Calamoichthys calabaricus</name>
    <dbReference type="NCBI Taxonomy" id="27687"/>
    <lineage>
        <taxon>Eukaryota</taxon>
        <taxon>Metazoa</taxon>
        <taxon>Chordata</taxon>
        <taxon>Craniata</taxon>
        <taxon>Vertebrata</taxon>
        <taxon>Euteleostomi</taxon>
        <taxon>Actinopterygii</taxon>
        <taxon>Polypteriformes</taxon>
        <taxon>Polypteridae</taxon>
        <taxon>Erpetoichthys</taxon>
    </lineage>
</organism>
<name>A0A8C4SLF5_ERPCA</name>
<evidence type="ECO:0000256" key="1">
    <source>
        <dbReference type="SAM" id="MobiDB-lite"/>
    </source>
</evidence>
<proteinExistence type="predicted"/>
<dbReference type="PANTHER" id="PTHR14375:SF2">
    <property type="entry name" value="SIMILAR TO RIKEN CDNA 4931414P19"/>
    <property type="match status" value="1"/>
</dbReference>